<dbReference type="Proteomes" id="UP000184038">
    <property type="component" value="Unassembled WGS sequence"/>
</dbReference>
<evidence type="ECO:0000313" key="1">
    <source>
        <dbReference type="EMBL" id="SHM46856.1"/>
    </source>
</evidence>
<dbReference type="OrthoDB" id="2047020at2"/>
<evidence type="ECO:0000313" key="2">
    <source>
        <dbReference type="Proteomes" id="UP000184038"/>
    </source>
</evidence>
<dbReference type="RefSeq" id="WP_073287185.1">
    <property type="nucleotide sequence ID" value="NZ_FRCP01000010.1"/>
</dbReference>
<keyword evidence="2" id="KW-1185">Reference proteome</keyword>
<dbReference type="AlphaFoldDB" id="A0A1M7J1G7"/>
<gene>
    <name evidence="1" type="ORF">SAMN02746066_02085</name>
</gene>
<reference evidence="1 2" key="1">
    <citation type="submission" date="2016-11" db="EMBL/GenBank/DDBJ databases">
        <authorList>
            <person name="Jaros S."/>
            <person name="Januszkiewicz K."/>
            <person name="Wedrychowicz H."/>
        </authorList>
    </citation>
    <scope>NUCLEOTIDE SEQUENCE [LARGE SCALE GENOMIC DNA]</scope>
    <source>
        <strain evidence="1 2">DSM 15930</strain>
    </source>
</reference>
<dbReference type="STRING" id="1120996.SAMN02746066_02085"/>
<sequence>MKYLRTRLPVEAVQYELNQGIEDGFELWSKMVVNGWIKTDNLVSLTRKDGTVVCPYIDTRRGRSFIKNGDYIITEAAGDRIVCGEDKFFERYDVIEDQ</sequence>
<protein>
    <submittedName>
        <fullName evidence="1">Uncharacterized protein</fullName>
    </submittedName>
</protein>
<accession>A0A1M7J1G7</accession>
<name>A0A1M7J1G7_9FIRM</name>
<proteinExistence type="predicted"/>
<organism evidence="1 2">
    <name type="scientific">Anaerosporobacter mobilis DSM 15930</name>
    <dbReference type="NCBI Taxonomy" id="1120996"/>
    <lineage>
        <taxon>Bacteria</taxon>
        <taxon>Bacillati</taxon>
        <taxon>Bacillota</taxon>
        <taxon>Clostridia</taxon>
        <taxon>Lachnospirales</taxon>
        <taxon>Lachnospiraceae</taxon>
        <taxon>Anaerosporobacter</taxon>
    </lineage>
</organism>
<dbReference type="EMBL" id="FRCP01000010">
    <property type="protein sequence ID" value="SHM46856.1"/>
    <property type="molecule type" value="Genomic_DNA"/>
</dbReference>